<dbReference type="Pfam" id="PF00172">
    <property type="entry name" value="Zn_clus"/>
    <property type="match status" value="1"/>
</dbReference>
<dbReference type="Pfam" id="PF08568">
    <property type="entry name" value="Kinetochor_Ybp2"/>
    <property type="match status" value="1"/>
</dbReference>
<sequence>MPPRSQIQKPTSRLRPVSCHFCRSRKLRCSRQLPCSNCISRGIDCGLYSPLASIDKPQNSNSHETADILTRLKRLEEIVLPTDRQSSRAQDPKPDRRRSRPQLERKDKQAAADAIWLEAECASQVSCSSIPTDTTTFRSCSIWNITSVMTIEGSSSGHSVRNFSIPLHQESVILLEKYLRDITYIHHVILSGPLRTMVDNIYGDIEKHAPISPAQVALLLSILSSAMFTWTRKDSENAPFATSEKVNATSSVWVKGTLDLLDHCRRISLQSIEAIQAMIILSFAITNIEGITARFRDLLSTAITAARELSLHKVDHQPGIDRREEAPADSVESEMKRRVWWYLVATDWMASQFPGPHRGTYSINSLHMVVRKPRNVDDAKLMAGSPIIDRPMEQPTEISYSLQRIKLAEICREVIDSSSMTTYNDGDMESGRLLGVDQRIVTFIEQLPPFFRLDGDALDDLIAKYPNIASGIMIQRYIINSLVHSQRCRLHLPYLARGLVDPMYAPSREACLEAARCVVQAERMLATENIPFVLTRLKFSGILQCVGIAITALLLDMCLSQEPILRQERRAEVVNACSILKDATKDSPVAIKLLESFQRVVQKHDMLVSEVISESLCADSSSNSLTDISADDQDSIPVLPHLDEIWQISQIDANIQAFDWDALFLELDFEWYKGREERKVDGKEWGAGDIICTGAVQAGIKQFPPMALLPVSPSGCLFLPPRVSAVPPRPAAISPAGWPSLPSHSFTPSCTSDLAMAAEEDPLIQALPPATDYLTYLTLLEYQLTPARLPILHKLLQDEVLTTNIGWDLVQLLLPMLPQSLDCLHDIARLGNPREVILRVSDALMQLQPEDEDDDSDDGAAKADEAPQDATDGGSKNAALPRHILQFNTLVSMLSVLHSRIQTKSPSRFLATSLQAVLEAYTLMPTNETTYALLEFFRDVSPSKRPAPPPRVPSESSVLRLSEKSAPDPEAEVQSPSPASDDESVLVQKFLQFGLIEALKSYLLSFTGPSDPGMSWAIRLQEKLQPGLRLAKQETPSDAFANHKELKERDMIIAKITALSRDFGLNDKKLLEIALQAPKDQPLPLDFEEPPRKADEIPLERHGSLLLLAARAATAELFSSGQVSPIVIFPDLARIFQNFVGGYNSPDEVAFGQPQVLLDSLLTLTVFSMQKPSDTTPHEKDFVDFVLTLTACTARQNYSSVRRIPGTIIQTHPSQVTQFKVIRTVLEDDRFQSVKDSAIGWLKTGILEAANSSKAGTSAEPSVYLDPHYFSVVFPSLFNSSDLFMNVSSDLVASFIKFSQTLSPSIHAALSLYYTIVSSPHLRKQLQLEKTYVYFRNRFLEPLKSLCHAFEADLAQNGGDGKIEAAVGESLSQVGMARSVGLISYMLEQVEDAVGEAFVDESDLPEPSADDIARVDMIRKETSP</sequence>
<dbReference type="GO" id="GO:0003677">
    <property type="term" value="F:DNA binding"/>
    <property type="evidence" value="ECO:0007669"/>
    <property type="project" value="UniProtKB-KW"/>
</dbReference>
<dbReference type="CDD" id="cd00067">
    <property type="entry name" value="GAL4"/>
    <property type="match status" value="1"/>
</dbReference>
<dbReference type="InterPro" id="IPR040347">
    <property type="entry name" value="YBP1/2"/>
</dbReference>
<dbReference type="InterPro" id="IPR036864">
    <property type="entry name" value="Zn2-C6_fun-type_DNA-bd_sf"/>
</dbReference>
<evidence type="ECO:0000313" key="9">
    <source>
        <dbReference type="Proteomes" id="UP000286921"/>
    </source>
</evidence>
<keyword evidence="3" id="KW-0238">DNA-binding</keyword>
<evidence type="ECO:0000259" key="7">
    <source>
        <dbReference type="PROSITE" id="PS50048"/>
    </source>
</evidence>
<feature type="region of interest" description="Disordered" evidence="6">
    <location>
        <begin position="80"/>
        <end position="107"/>
    </location>
</feature>
<dbReference type="EMBL" id="BDHI01000029">
    <property type="protein sequence ID" value="GCB27499.1"/>
    <property type="molecule type" value="Genomic_DNA"/>
</dbReference>
<evidence type="ECO:0000256" key="2">
    <source>
        <dbReference type="ARBA" id="ARBA00023015"/>
    </source>
</evidence>
<dbReference type="GO" id="GO:0006351">
    <property type="term" value="P:DNA-templated transcription"/>
    <property type="evidence" value="ECO:0007669"/>
    <property type="project" value="InterPro"/>
</dbReference>
<keyword evidence="1" id="KW-0479">Metal-binding</keyword>
<dbReference type="InterPro" id="IPR007219">
    <property type="entry name" value="XnlR_reg_dom"/>
</dbReference>
<evidence type="ECO:0000256" key="4">
    <source>
        <dbReference type="ARBA" id="ARBA00023163"/>
    </source>
</evidence>
<proteinExistence type="predicted"/>
<name>A0A401L7K6_ASPAW</name>
<dbReference type="PANTHER" id="PTHR28020:SF1">
    <property type="entry name" value="YAP1-BINDING PROTEIN 1-RELATED"/>
    <property type="match status" value="1"/>
</dbReference>
<dbReference type="PROSITE" id="PS00463">
    <property type="entry name" value="ZN2_CY6_FUNGAL_1"/>
    <property type="match status" value="1"/>
</dbReference>
<reference evidence="8 9" key="1">
    <citation type="submission" date="2016-09" db="EMBL/GenBank/DDBJ databases">
        <title>Aspergillus awamori IFM 58123T.</title>
        <authorList>
            <person name="Kusuya Y."/>
            <person name="Shimizu M."/>
            <person name="Takahashi H."/>
            <person name="Yaguchi T."/>
        </authorList>
    </citation>
    <scope>NUCLEOTIDE SEQUENCE [LARGE SCALE GENOMIC DNA]</scope>
    <source>
        <strain evidence="8 9">IFM 58123</strain>
    </source>
</reference>
<feature type="domain" description="Zn(2)-C6 fungal-type" evidence="7">
    <location>
        <begin position="18"/>
        <end position="45"/>
    </location>
</feature>
<dbReference type="GO" id="GO:0008270">
    <property type="term" value="F:zinc ion binding"/>
    <property type="evidence" value="ECO:0007669"/>
    <property type="project" value="InterPro"/>
</dbReference>
<dbReference type="SUPFAM" id="SSF57701">
    <property type="entry name" value="Zn2/Cys6 DNA-binding domain"/>
    <property type="match status" value="1"/>
</dbReference>
<feature type="region of interest" description="Disordered" evidence="6">
    <location>
        <begin position="849"/>
        <end position="877"/>
    </location>
</feature>
<dbReference type="CDD" id="cd12148">
    <property type="entry name" value="fungal_TF_MHR"/>
    <property type="match status" value="1"/>
</dbReference>
<dbReference type="Pfam" id="PF04082">
    <property type="entry name" value="Fungal_trans"/>
    <property type="match status" value="1"/>
</dbReference>
<comment type="caution">
    <text evidence="8">The sequence shown here is derived from an EMBL/GenBank/DDBJ whole genome shotgun (WGS) entry which is preliminary data.</text>
</comment>
<dbReference type="Proteomes" id="UP000286921">
    <property type="component" value="Unassembled WGS sequence"/>
</dbReference>
<dbReference type="Gene3D" id="4.10.240.10">
    <property type="entry name" value="Zn(2)-C6 fungal-type DNA-binding domain"/>
    <property type="match status" value="1"/>
</dbReference>
<dbReference type="InterPro" id="IPR001138">
    <property type="entry name" value="Zn2Cys6_DnaBD"/>
</dbReference>
<accession>A0A401L7K6</accession>
<evidence type="ECO:0000256" key="6">
    <source>
        <dbReference type="SAM" id="MobiDB-lite"/>
    </source>
</evidence>
<dbReference type="GO" id="GO:0034599">
    <property type="term" value="P:cellular response to oxidative stress"/>
    <property type="evidence" value="ECO:0007669"/>
    <property type="project" value="InterPro"/>
</dbReference>
<feature type="compositionally biased region" description="Acidic residues" evidence="6">
    <location>
        <begin position="849"/>
        <end position="858"/>
    </location>
</feature>
<keyword evidence="9" id="KW-1185">Reference proteome</keyword>
<dbReference type="InterPro" id="IPR013877">
    <property type="entry name" value="YAP-bd/ALF4/Glomulin"/>
</dbReference>
<dbReference type="PROSITE" id="PS50048">
    <property type="entry name" value="ZN2_CY6_FUNGAL_2"/>
    <property type="match status" value="1"/>
</dbReference>
<dbReference type="GO" id="GO:0005737">
    <property type="term" value="C:cytoplasm"/>
    <property type="evidence" value="ECO:0007669"/>
    <property type="project" value="TreeGrafter"/>
</dbReference>
<gene>
    <name evidence="8" type="ORF">AAWM_10384</name>
</gene>
<evidence type="ECO:0000256" key="5">
    <source>
        <dbReference type="ARBA" id="ARBA00023242"/>
    </source>
</evidence>
<feature type="region of interest" description="Disordered" evidence="6">
    <location>
        <begin position="942"/>
        <end position="980"/>
    </location>
</feature>
<dbReference type="STRING" id="105351.A0A401L7K6"/>
<evidence type="ECO:0000256" key="1">
    <source>
        <dbReference type="ARBA" id="ARBA00022723"/>
    </source>
</evidence>
<dbReference type="PANTHER" id="PTHR28020">
    <property type="entry name" value="YAP1-BINDING PROTEIN 1-RELATED"/>
    <property type="match status" value="1"/>
</dbReference>
<keyword evidence="5" id="KW-0539">Nucleus</keyword>
<dbReference type="GO" id="GO:0000981">
    <property type="term" value="F:DNA-binding transcription factor activity, RNA polymerase II-specific"/>
    <property type="evidence" value="ECO:0007669"/>
    <property type="project" value="InterPro"/>
</dbReference>
<evidence type="ECO:0000256" key="3">
    <source>
        <dbReference type="ARBA" id="ARBA00023125"/>
    </source>
</evidence>
<protein>
    <submittedName>
        <fullName evidence="8">Uncharacterized transcriptional regulatory protein C1F7.11c</fullName>
    </submittedName>
</protein>
<evidence type="ECO:0000313" key="8">
    <source>
        <dbReference type="EMBL" id="GCB27499.1"/>
    </source>
</evidence>
<dbReference type="SMART" id="SM00066">
    <property type="entry name" value="GAL4"/>
    <property type="match status" value="1"/>
</dbReference>
<keyword evidence="2" id="KW-0805">Transcription regulation</keyword>
<organism evidence="8 9">
    <name type="scientific">Aspergillus awamori</name>
    <name type="common">Black koji mold</name>
    <dbReference type="NCBI Taxonomy" id="105351"/>
    <lineage>
        <taxon>Eukaryota</taxon>
        <taxon>Fungi</taxon>
        <taxon>Dikarya</taxon>
        <taxon>Ascomycota</taxon>
        <taxon>Pezizomycotina</taxon>
        <taxon>Eurotiomycetes</taxon>
        <taxon>Eurotiomycetidae</taxon>
        <taxon>Eurotiales</taxon>
        <taxon>Aspergillaceae</taxon>
        <taxon>Aspergillus</taxon>
    </lineage>
</organism>
<keyword evidence="4" id="KW-0804">Transcription</keyword>